<dbReference type="GO" id="GO:0016209">
    <property type="term" value="F:antioxidant activity"/>
    <property type="evidence" value="ECO:0007669"/>
    <property type="project" value="InterPro"/>
</dbReference>
<dbReference type="PROSITE" id="PS51352">
    <property type="entry name" value="THIOREDOXIN_2"/>
    <property type="match status" value="1"/>
</dbReference>
<dbReference type="InterPro" id="IPR000866">
    <property type="entry name" value="AhpC/TSA"/>
</dbReference>
<evidence type="ECO:0000313" key="4">
    <source>
        <dbReference type="Proteomes" id="UP000538292"/>
    </source>
</evidence>
<dbReference type="GO" id="GO:0016491">
    <property type="term" value="F:oxidoreductase activity"/>
    <property type="evidence" value="ECO:0007669"/>
    <property type="project" value="InterPro"/>
</dbReference>
<evidence type="ECO:0000256" key="1">
    <source>
        <dbReference type="ARBA" id="ARBA00023157"/>
    </source>
</evidence>
<name>A0A7W1XQQ2_9BACL</name>
<keyword evidence="4" id="KW-1185">Reference proteome</keyword>
<dbReference type="PANTHER" id="PTHR42852">
    <property type="entry name" value="THIOL:DISULFIDE INTERCHANGE PROTEIN DSBE"/>
    <property type="match status" value="1"/>
</dbReference>
<accession>A0A7W1XQQ2</accession>
<dbReference type="PANTHER" id="PTHR42852:SF13">
    <property type="entry name" value="PROTEIN DIPZ"/>
    <property type="match status" value="1"/>
</dbReference>
<feature type="domain" description="Thioredoxin" evidence="2">
    <location>
        <begin position="1"/>
        <end position="138"/>
    </location>
</feature>
<proteinExistence type="predicted"/>
<dbReference type="EMBL" id="JACEOL010000011">
    <property type="protein sequence ID" value="MBA4601554.1"/>
    <property type="molecule type" value="Genomic_DNA"/>
</dbReference>
<organism evidence="3 4">
    <name type="scientific">Thermoactinomyces mirandus</name>
    <dbReference type="NCBI Taxonomy" id="2756294"/>
    <lineage>
        <taxon>Bacteria</taxon>
        <taxon>Bacillati</taxon>
        <taxon>Bacillota</taxon>
        <taxon>Bacilli</taxon>
        <taxon>Bacillales</taxon>
        <taxon>Thermoactinomycetaceae</taxon>
        <taxon>Thermoactinomyces</taxon>
    </lineage>
</organism>
<dbReference type="InterPro" id="IPR036249">
    <property type="entry name" value="Thioredoxin-like_sf"/>
</dbReference>
<reference evidence="3 4" key="1">
    <citation type="submission" date="2020-07" db="EMBL/GenBank/DDBJ databases">
        <title>Thermoactinomyces phylogeny.</title>
        <authorList>
            <person name="Dunlap C."/>
        </authorList>
    </citation>
    <scope>NUCLEOTIDE SEQUENCE [LARGE SCALE GENOMIC DNA]</scope>
    <source>
        <strain evidence="3 4">AMNI-1</strain>
    </source>
</reference>
<dbReference type="InterPro" id="IPR013766">
    <property type="entry name" value="Thioredoxin_domain"/>
</dbReference>
<keyword evidence="1" id="KW-1015">Disulfide bond</keyword>
<dbReference type="InterPro" id="IPR050553">
    <property type="entry name" value="Thioredoxin_ResA/DsbE_sf"/>
</dbReference>
<dbReference type="SUPFAM" id="SSF52833">
    <property type="entry name" value="Thioredoxin-like"/>
    <property type="match status" value="1"/>
</dbReference>
<sequence>MKATEFSLPDLSGKIHQLGNYRGQIVWLEFWVSWCAACQVSLSNRNVLYCSLNTREVAFLTINVTGREANPDRVRDFIKRAGFQFPVLCDRGTETYDAYNISSVPADVLITPQGEIHGIYDETVPLTSIIQEVGFLLSKS</sequence>
<dbReference type="Proteomes" id="UP000538292">
    <property type="component" value="Unassembled WGS sequence"/>
</dbReference>
<evidence type="ECO:0000313" key="3">
    <source>
        <dbReference type="EMBL" id="MBA4601554.1"/>
    </source>
</evidence>
<protein>
    <submittedName>
        <fullName evidence="3">TlpA family protein disulfide reductase</fullName>
    </submittedName>
</protein>
<comment type="caution">
    <text evidence="3">The sequence shown here is derived from an EMBL/GenBank/DDBJ whole genome shotgun (WGS) entry which is preliminary data.</text>
</comment>
<dbReference type="AlphaFoldDB" id="A0A7W1XQQ2"/>
<dbReference type="Gene3D" id="3.40.30.10">
    <property type="entry name" value="Glutaredoxin"/>
    <property type="match status" value="1"/>
</dbReference>
<dbReference type="CDD" id="cd02966">
    <property type="entry name" value="TlpA_like_family"/>
    <property type="match status" value="1"/>
</dbReference>
<dbReference type="Pfam" id="PF00578">
    <property type="entry name" value="AhpC-TSA"/>
    <property type="match status" value="1"/>
</dbReference>
<evidence type="ECO:0000259" key="2">
    <source>
        <dbReference type="PROSITE" id="PS51352"/>
    </source>
</evidence>
<gene>
    <name evidence="3" type="ORF">H2C83_04300</name>
</gene>
<dbReference type="RefSeq" id="WP_181738165.1">
    <property type="nucleotide sequence ID" value="NZ_JACEOL010000011.1"/>
</dbReference>